<accession>A0A381ZVA8</accession>
<dbReference type="EMBL" id="UINC01022777">
    <property type="protein sequence ID" value="SVA93099.1"/>
    <property type="molecule type" value="Genomic_DNA"/>
</dbReference>
<gene>
    <name evidence="1" type="ORF">METZ01_LOCUS145953</name>
</gene>
<reference evidence="1" key="1">
    <citation type="submission" date="2018-05" db="EMBL/GenBank/DDBJ databases">
        <authorList>
            <person name="Lanie J.A."/>
            <person name="Ng W.-L."/>
            <person name="Kazmierczak K.M."/>
            <person name="Andrzejewski T.M."/>
            <person name="Davidsen T.M."/>
            <person name="Wayne K.J."/>
            <person name="Tettelin H."/>
            <person name="Glass J.I."/>
            <person name="Rusch D."/>
            <person name="Podicherti R."/>
            <person name="Tsui H.-C.T."/>
            <person name="Winkler M.E."/>
        </authorList>
    </citation>
    <scope>NUCLEOTIDE SEQUENCE</scope>
</reference>
<organism evidence="1">
    <name type="scientific">marine metagenome</name>
    <dbReference type="NCBI Taxonomy" id="408172"/>
    <lineage>
        <taxon>unclassified sequences</taxon>
        <taxon>metagenomes</taxon>
        <taxon>ecological metagenomes</taxon>
    </lineage>
</organism>
<proteinExistence type="predicted"/>
<sequence>VESHKTGRIHLPTWAVMPFIRRESLSGKWKDLVREGDSAFRPGAEFIWWPVAENVVSNLTDLNPGQWPH</sequence>
<evidence type="ECO:0000313" key="1">
    <source>
        <dbReference type="EMBL" id="SVA93099.1"/>
    </source>
</evidence>
<feature type="non-terminal residue" evidence="1">
    <location>
        <position position="1"/>
    </location>
</feature>
<protein>
    <submittedName>
        <fullName evidence="1">Uncharacterized protein</fullName>
    </submittedName>
</protein>
<name>A0A381ZVA8_9ZZZZ</name>
<dbReference type="AlphaFoldDB" id="A0A381ZVA8"/>